<reference evidence="2" key="1">
    <citation type="submission" date="2021-03" db="EMBL/GenBank/DDBJ databases">
        <title>Revisited historic fungal species revealed as producer of novel bioactive compounds through whole genome sequencing and comparative genomics.</title>
        <authorList>
            <person name="Vignolle G.A."/>
            <person name="Hochenegger N."/>
            <person name="Mach R.L."/>
            <person name="Mach-Aigner A.R."/>
            <person name="Javad Rahimi M."/>
            <person name="Salim K.A."/>
            <person name="Chan C.M."/>
            <person name="Lim L.B.L."/>
            <person name="Cai F."/>
            <person name="Druzhinina I.S."/>
            <person name="U'Ren J.M."/>
            <person name="Derntl C."/>
        </authorList>
    </citation>
    <scope>NUCLEOTIDE SEQUENCE</scope>
    <source>
        <strain evidence="2">TUCIM 5799</strain>
    </source>
</reference>
<evidence type="ECO:0000313" key="2">
    <source>
        <dbReference type="EMBL" id="KAI1881440.1"/>
    </source>
</evidence>
<evidence type="ECO:0000313" key="3">
    <source>
        <dbReference type="Proteomes" id="UP000829685"/>
    </source>
</evidence>
<keyword evidence="3" id="KW-1185">Reference proteome</keyword>
<evidence type="ECO:0000256" key="1">
    <source>
        <dbReference type="SAM" id="MobiDB-lite"/>
    </source>
</evidence>
<sequence length="166" mass="17437">MHSRLPPEAVKVNCRRHWGKGGRLGSEKPLSKPSPSATLICDLNGKVKGPASPVRRPPASQPCGVPLCPSSPDVQQGSRLAVPVRGGGADGGVRPTPPYRTHAGLPRAANHLSALSSTRRSLTRLSPAESRQLFTGPTPAGQVRGQKPTDGKRKHGFSPRGGNDRS</sequence>
<accession>A0A9P9WYQ2</accession>
<dbReference type="Proteomes" id="UP000829685">
    <property type="component" value="Unassembled WGS sequence"/>
</dbReference>
<dbReference type="AlphaFoldDB" id="A0A9P9WYQ2"/>
<comment type="caution">
    <text evidence="2">The sequence shown here is derived from an EMBL/GenBank/DDBJ whole genome shotgun (WGS) entry which is preliminary data.</text>
</comment>
<feature type="compositionally biased region" description="Low complexity" evidence="1">
    <location>
        <begin position="112"/>
        <end position="126"/>
    </location>
</feature>
<name>A0A9P9WYQ2_9PEZI</name>
<proteinExistence type="predicted"/>
<dbReference type="EMBL" id="JAFIMR010000001">
    <property type="protein sequence ID" value="KAI1881440.1"/>
    <property type="molecule type" value="Genomic_DNA"/>
</dbReference>
<organism evidence="2 3">
    <name type="scientific">Neoarthrinium moseri</name>
    <dbReference type="NCBI Taxonomy" id="1658444"/>
    <lineage>
        <taxon>Eukaryota</taxon>
        <taxon>Fungi</taxon>
        <taxon>Dikarya</taxon>
        <taxon>Ascomycota</taxon>
        <taxon>Pezizomycotina</taxon>
        <taxon>Sordariomycetes</taxon>
        <taxon>Xylariomycetidae</taxon>
        <taxon>Amphisphaeriales</taxon>
        <taxon>Apiosporaceae</taxon>
        <taxon>Neoarthrinium</taxon>
    </lineage>
</organism>
<gene>
    <name evidence="2" type="ORF">JX265_000266</name>
</gene>
<feature type="region of interest" description="Disordered" evidence="1">
    <location>
        <begin position="1"/>
        <end position="166"/>
    </location>
</feature>
<protein>
    <submittedName>
        <fullName evidence="2">Uncharacterized protein</fullName>
    </submittedName>
</protein>